<dbReference type="InterPro" id="IPR043502">
    <property type="entry name" value="DNA/RNA_pol_sf"/>
</dbReference>
<dbReference type="PANTHER" id="PTHR47027">
    <property type="entry name" value="REVERSE TRANSCRIPTASE DOMAIN-CONTAINING PROTEIN"/>
    <property type="match status" value="1"/>
</dbReference>
<dbReference type="GO" id="GO:0071897">
    <property type="term" value="P:DNA biosynthetic process"/>
    <property type="evidence" value="ECO:0007669"/>
    <property type="project" value="UniProtKB-ARBA"/>
</dbReference>
<dbReference type="AlphaFoldDB" id="A0A9N9XFA8"/>
<evidence type="ECO:0000313" key="2">
    <source>
        <dbReference type="EMBL" id="CAG9839383.1"/>
    </source>
</evidence>
<reference evidence="2" key="1">
    <citation type="submission" date="2022-01" db="EMBL/GenBank/DDBJ databases">
        <authorList>
            <person name="King R."/>
        </authorList>
    </citation>
    <scope>NUCLEOTIDE SEQUENCE</scope>
</reference>
<protein>
    <recommendedName>
        <fullName evidence="1">Reverse transcriptase domain-containing protein</fullName>
    </recommendedName>
</protein>
<name>A0A9N9XFA8_DIABA</name>
<dbReference type="Proteomes" id="UP001153709">
    <property type="component" value="Chromosome 8"/>
</dbReference>
<feature type="domain" description="Reverse transcriptase" evidence="1">
    <location>
        <begin position="1"/>
        <end position="301"/>
    </location>
</feature>
<dbReference type="OrthoDB" id="6780181at2759"/>
<dbReference type="SUPFAM" id="SSF56672">
    <property type="entry name" value="DNA/RNA polymerases"/>
    <property type="match status" value="1"/>
</dbReference>
<dbReference type="EMBL" id="OU898283">
    <property type="protein sequence ID" value="CAG9839383.1"/>
    <property type="molecule type" value="Genomic_DNA"/>
</dbReference>
<evidence type="ECO:0000259" key="1">
    <source>
        <dbReference type="PROSITE" id="PS50878"/>
    </source>
</evidence>
<dbReference type="InterPro" id="IPR000477">
    <property type="entry name" value="RT_dom"/>
</dbReference>
<organism evidence="2 3">
    <name type="scientific">Diabrotica balteata</name>
    <name type="common">Banded cucumber beetle</name>
    <dbReference type="NCBI Taxonomy" id="107213"/>
    <lineage>
        <taxon>Eukaryota</taxon>
        <taxon>Metazoa</taxon>
        <taxon>Ecdysozoa</taxon>
        <taxon>Arthropoda</taxon>
        <taxon>Hexapoda</taxon>
        <taxon>Insecta</taxon>
        <taxon>Pterygota</taxon>
        <taxon>Neoptera</taxon>
        <taxon>Endopterygota</taxon>
        <taxon>Coleoptera</taxon>
        <taxon>Polyphaga</taxon>
        <taxon>Cucujiformia</taxon>
        <taxon>Chrysomeloidea</taxon>
        <taxon>Chrysomelidae</taxon>
        <taxon>Galerucinae</taxon>
        <taxon>Diabroticina</taxon>
        <taxon>Diabroticites</taxon>
        <taxon>Diabrotica</taxon>
    </lineage>
</organism>
<dbReference type="PROSITE" id="PS50878">
    <property type="entry name" value="RT_POL"/>
    <property type="match status" value="1"/>
</dbReference>
<evidence type="ECO:0000313" key="3">
    <source>
        <dbReference type="Proteomes" id="UP001153709"/>
    </source>
</evidence>
<dbReference type="PANTHER" id="PTHR47027:SF8">
    <property type="entry name" value="RIBONUCLEASE H"/>
    <property type="match status" value="1"/>
</dbReference>
<accession>A0A9N9XFA8</accession>
<gene>
    <name evidence="2" type="ORF">DIABBA_LOCUS12157</name>
</gene>
<sequence>MASQISGAAICRWNLPSDFFCQINKSNGLQWVYGLYLPRGAESMMSPTTKESTVLVNGTSSGTPSFVLTPEHVSQNSEPNKSQCSSLSDVENLEWSAETLEVDPESNGNGNNVLLKCRDKRKCVFLCFIDYEKAFDRIKHTELIETLIQHGIDHNTVALIKKLYWDQMASIKIDNRLTAELPIKRGVRQGCVFSPLLFNIYSEKIFQYALENIEEGIKINGECVNNLRYADDTVIVADSAEGLQRLLNVITREGDSLGLNINTNKTKVMAVTRAPNIDINIRIYNKHIEPVQRFQYLGCWITSDLDHEVEMRARIEYARSAFQRMKKFLINSTLSLDIRY</sequence>
<proteinExistence type="predicted"/>
<dbReference type="Pfam" id="PF00078">
    <property type="entry name" value="RVT_1"/>
    <property type="match status" value="1"/>
</dbReference>
<keyword evidence="3" id="KW-1185">Reference proteome</keyword>
<dbReference type="CDD" id="cd01650">
    <property type="entry name" value="RT_nLTR_like"/>
    <property type="match status" value="1"/>
</dbReference>